<dbReference type="PATRIC" id="fig|1678637.3.peg.3099"/>
<dbReference type="InterPro" id="IPR001763">
    <property type="entry name" value="Rhodanese-like_dom"/>
</dbReference>
<dbReference type="InterPro" id="IPR000172">
    <property type="entry name" value="GMC_OxRdtase_N"/>
</dbReference>
<dbReference type="InterPro" id="IPR052542">
    <property type="entry name" value="Cholesterol_Oxidase"/>
</dbReference>
<dbReference type="GO" id="GO:0008203">
    <property type="term" value="P:cholesterol metabolic process"/>
    <property type="evidence" value="ECO:0007669"/>
    <property type="project" value="UniProtKB-KW"/>
</dbReference>
<keyword evidence="10" id="KW-0413">Isomerase</keyword>
<comment type="caution">
    <text evidence="18">The sequence shown here is derived from an EMBL/GenBank/DDBJ whole genome shotgun (WGS) entry which is preliminary data.</text>
</comment>
<dbReference type="EMBL" id="LFXA01000009">
    <property type="protein sequence ID" value="KNB51559.1"/>
    <property type="molecule type" value="Genomic_DNA"/>
</dbReference>
<evidence type="ECO:0000256" key="15">
    <source>
        <dbReference type="ARBA" id="ARBA00049778"/>
    </source>
</evidence>
<evidence type="ECO:0000256" key="6">
    <source>
        <dbReference type="ARBA" id="ARBA00023002"/>
    </source>
</evidence>
<dbReference type="Proteomes" id="UP000037288">
    <property type="component" value="Unassembled WGS sequence"/>
</dbReference>
<comment type="cofactor">
    <cofactor evidence="1">
        <name>FAD</name>
        <dbReference type="ChEBI" id="CHEBI:57692"/>
    </cofactor>
</comment>
<dbReference type="Pfam" id="PF05199">
    <property type="entry name" value="GMC_oxred_C"/>
    <property type="match status" value="1"/>
</dbReference>
<dbReference type="GO" id="GO:0004769">
    <property type="term" value="F:steroid Delta-isomerase activity"/>
    <property type="evidence" value="ECO:0007669"/>
    <property type="project" value="UniProtKB-EC"/>
</dbReference>
<protein>
    <recommendedName>
        <fullName evidence="14">Cholesterol oxidase</fullName>
        <ecNumber evidence="13">1.1.3.6</ecNumber>
        <ecNumber evidence="11">5.3.3.1</ecNumber>
    </recommendedName>
    <alternativeName>
        <fullName evidence="15">Cholesterol isomerase</fullName>
    </alternativeName>
</protein>
<name>A0A0K9XDP9_9ACTN</name>
<dbReference type="PANTHER" id="PTHR47470:SF1">
    <property type="entry name" value="FAD-DEPENDENT OXIDOREDUCTASE 2 FAD BINDING DOMAIN-CONTAINING PROTEIN"/>
    <property type="match status" value="1"/>
</dbReference>
<evidence type="ECO:0000256" key="11">
    <source>
        <dbReference type="ARBA" id="ARBA00038856"/>
    </source>
</evidence>
<evidence type="ECO:0000256" key="13">
    <source>
        <dbReference type="ARBA" id="ARBA00049723"/>
    </source>
</evidence>
<keyword evidence="3" id="KW-0153">Cholesterol metabolism</keyword>
<dbReference type="GO" id="GO:0050660">
    <property type="term" value="F:flavin adenine dinucleotide binding"/>
    <property type="evidence" value="ECO:0007669"/>
    <property type="project" value="InterPro"/>
</dbReference>
<dbReference type="GO" id="GO:0016995">
    <property type="term" value="F:cholesterol oxidase activity"/>
    <property type="evidence" value="ECO:0007669"/>
    <property type="project" value="UniProtKB-EC"/>
</dbReference>
<keyword evidence="6" id="KW-0560">Oxidoreductase</keyword>
<dbReference type="Pfam" id="PF00732">
    <property type="entry name" value="GMC_oxred_N"/>
    <property type="match status" value="1"/>
</dbReference>
<evidence type="ECO:0000256" key="14">
    <source>
        <dbReference type="ARBA" id="ARBA00049744"/>
    </source>
</evidence>
<evidence type="ECO:0000256" key="7">
    <source>
        <dbReference type="ARBA" id="ARBA00023098"/>
    </source>
</evidence>
<keyword evidence="4" id="KW-0285">Flavoprotein</keyword>
<keyword evidence="9" id="KW-0753">Steroid metabolism</keyword>
<accession>A0A0K9XDP9</accession>
<evidence type="ECO:0000256" key="10">
    <source>
        <dbReference type="ARBA" id="ARBA00023235"/>
    </source>
</evidence>
<sequence>MAAEFDYDVLVIGSGFGGAVAALRLTEKGYRVGVLEAGRRFTRDTLPRTSWDLRNYLWAPALGLYGIQRIHLLGHVMVLAGAGVGGGSLNYANTLYEPPRSYFEDPQWADITDWRAELEPYYGQARRMLGVRLNPTTTPADLHLKAAADRMGYGHTYHPAPVGVFFGDGRDAAGDGAGDGPRAAPGTEVPDPYFGGAGPSRTACTECGECMTGCRHGAKNTLNENYLYLAERAGAVIHPLTKAVAVTELPGGGCRVVTVPTDRPRARPRPLRARHVVLAAGTYGTQTLLHTMRDRGLLPRISGRLGHLTRTNSEALVGAQTDGRRYRRAHGAAPDFTRGVAITSSVHPNADTHIEPVRYGKGSNAMGLLTIPPVPFGTRAPRALAFAAACARHPVVLLRSLSKRRWSERTIIGLVMQSVDNSLTTYRRRRGPGKGLLTARQGHGAPNPVQLREASEAAARLAEEINGFPGSNVGELTGNPLTAHFLGGCPIGSGPDRGVIDPYHRLYGHPSLSVVDGSAVTANLGVNPSLTITAQAERAMSFWPNKGEPDPRPAQGSPYVRTAPVAPRRPAVPHGAFGELRLPLLPVPPVPPAS</sequence>
<dbReference type="OrthoDB" id="517968at2"/>
<feature type="compositionally biased region" description="Low complexity" evidence="16">
    <location>
        <begin position="558"/>
        <end position="572"/>
    </location>
</feature>
<feature type="region of interest" description="Disordered" evidence="16">
    <location>
        <begin position="542"/>
        <end position="572"/>
    </location>
</feature>
<evidence type="ECO:0000256" key="5">
    <source>
        <dbReference type="ARBA" id="ARBA00022827"/>
    </source>
</evidence>
<dbReference type="PANTHER" id="PTHR47470">
    <property type="entry name" value="CHOLESTEROL OXIDASE"/>
    <property type="match status" value="1"/>
</dbReference>
<evidence type="ECO:0000256" key="3">
    <source>
        <dbReference type="ARBA" id="ARBA00022548"/>
    </source>
</evidence>
<evidence type="ECO:0000256" key="1">
    <source>
        <dbReference type="ARBA" id="ARBA00001974"/>
    </source>
</evidence>
<evidence type="ECO:0000256" key="12">
    <source>
        <dbReference type="ARBA" id="ARBA00049645"/>
    </source>
</evidence>
<evidence type="ECO:0000256" key="8">
    <source>
        <dbReference type="ARBA" id="ARBA00023166"/>
    </source>
</evidence>
<reference evidence="19" key="1">
    <citation type="submission" date="2015-07" db="EMBL/GenBank/DDBJ databases">
        <title>Draft genome sequence of Streptomyces sp. CMAA 1322, a bacterium isolated from Caatinga biome, from dry forest semiarid of Brazil.</title>
        <authorList>
            <person name="Santos S.N."/>
            <person name="Gacesa R."/>
            <person name="Taketani R.G."/>
            <person name="Long P.F."/>
            <person name="Melo I.S."/>
        </authorList>
    </citation>
    <scope>NUCLEOTIDE SEQUENCE [LARGE SCALE GENOMIC DNA]</scope>
    <source>
        <strain evidence="19">CMAA 1322</strain>
    </source>
</reference>
<keyword evidence="7" id="KW-0443">Lipid metabolism</keyword>
<evidence type="ECO:0000256" key="9">
    <source>
        <dbReference type="ARBA" id="ARBA00023221"/>
    </source>
</evidence>
<evidence type="ECO:0000313" key="19">
    <source>
        <dbReference type="Proteomes" id="UP000037288"/>
    </source>
</evidence>
<evidence type="ECO:0000256" key="16">
    <source>
        <dbReference type="SAM" id="MobiDB-lite"/>
    </source>
</evidence>
<comment type="pathway">
    <text evidence="12">Steroid metabolism; cholesterol degradation.</text>
</comment>
<evidence type="ECO:0000256" key="2">
    <source>
        <dbReference type="ARBA" id="ARBA00010790"/>
    </source>
</evidence>
<proteinExistence type="inferred from homology"/>
<dbReference type="STRING" id="1678637.AC230_14370"/>
<keyword evidence="5" id="KW-0274">FAD</keyword>
<dbReference type="SUPFAM" id="SSF51905">
    <property type="entry name" value="FAD/NAD(P)-binding domain"/>
    <property type="match status" value="1"/>
</dbReference>
<dbReference type="PROSITE" id="PS50206">
    <property type="entry name" value="RHODANESE_3"/>
    <property type="match status" value="1"/>
</dbReference>
<organism evidence="18 19">
    <name type="scientific">Streptomyces caatingaensis</name>
    <dbReference type="NCBI Taxonomy" id="1678637"/>
    <lineage>
        <taxon>Bacteria</taxon>
        <taxon>Bacillati</taxon>
        <taxon>Actinomycetota</taxon>
        <taxon>Actinomycetes</taxon>
        <taxon>Kitasatosporales</taxon>
        <taxon>Streptomycetaceae</taxon>
        <taxon>Streptomyces</taxon>
    </lineage>
</organism>
<dbReference type="InterPro" id="IPR007867">
    <property type="entry name" value="GMC_OxRtase_C"/>
</dbReference>
<evidence type="ECO:0000256" key="4">
    <source>
        <dbReference type="ARBA" id="ARBA00022630"/>
    </source>
</evidence>
<dbReference type="RefSeq" id="WP_049716564.1">
    <property type="nucleotide sequence ID" value="NZ_LFXA01000009.1"/>
</dbReference>
<evidence type="ECO:0000313" key="18">
    <source>
        <dbReference type="EMBL" id="KNB51559.1"/>
    </source>
</evidence>
<dbReference type="EC" id="5.3.3.1" evidence="11"/>
<dbReference type="AlphaFoldDB" id="A0A0K9XDP9"/>
<feature type="domain" description="Rhodanese" evidence="17">
    <location>
        <begin position="9"/>
        <end position="50"/>
    </location>
</feature>
<dbReference type="Pfam" id="PF00890">
    <property type="entry name" value="FAD_binding_2"/>
    <property type="match status" value="1"/>
</dbReference>
<dbReference type="InterPro" id="IPR036188">
    <property type="entry name" value="FAD/NAD-bd_sf"/>
</dbReference>
<dbReference type="Gene3D" id="3.50.50.60">
    <property type="entry name" value="FAD/NAD(P)-binding domain"/>
    <property type="match status" value="3"/>
</dbReference>
<comment type="similarity">
    <text evidence="2">Belongs to the GMC oxidoreductase family.</text>
</comment>
<keyword evidence="19" id="KW-1185">Reference proteome</keyword>
<dbReference type="InterPro" id="IPR003953">
    <property type="entry name" value="FAD-dep_OxRdtase_2_FAD-bd"/>
</dbReference>
<evidence type="ECO:0000259" key="17">
    <source>
        <dbReference type="PROSITE" id="PS50206"/>
    </source>
</evidence>
<dbReference type="EC" id="1.1.3.6" evidence="13"/>
<keyword evidence="8" id="KW-1207">Sterol metabolism</keyword>
<gene>
    <name evidence="18" type="ORF">AC230_14370</name>
</gene>